<dbReference type="RefSeq" id="WP_331210660.1">
    <property type="nucleotide sequence ID" value="NZ_JAZGQL010000026.1"/>
</dbReference>
<protein>
    <submittedName>
        <fullName evidence="2">Beta-xylosidase</fullName>
    </submittedName>
</protein>
<feature type="signal peptide" evidence="1">
    <location>
        <begin position="1"/>
        <end position="34"/>
    </location>
</feature>
<dbReference type="Gene3D" id="3.20.20.80">
    <property type="entry name" value="Glycosidases"/>
    <property type="match status" value="1"/>
</dbReference>
<keyword evidence="1" id="KW-0732">Signal</keyword>
<reference evidence="2 3" key="1">
    <citation type="submission" date="2024-01" db="EMBL/GenBank/DDBJ databases">
        <title>Genome insights into Plantactinospora veratri sp. nov.</title>
        <authorList>
            <person name="Wang L."/>
        </authorList>
    </citation>
    <scope>NUCLEOTIDE SEQUENCE [LARGE SCALE GENOMIC DNA]</scope>
    <source>
        <strain evidence="2 3">NEAU-FHS4</strain>
    </source>
</reference>
<evidence type="ECO:0000313" key="2">
    <source>
        <dbReference type="EMBL" id="MEE6310439.1"/>
    </source>
</evidence>
<dbReference type="Proteomes" id="UP001339911">
    <property type="component" value="Unassembled WGS sequence"/>
</dbReference>
<name>A0ABU7SL71_9ACTN</name>
<gene>
    <name evidence="2" type="ORF">V1634_26720</name>
</gene>
<keyword evidence="3" id="KW-1185">Reference proteome</keyword>
<feature type="chain" id="PRO_5047377518" evidence="1">
    <location>
        <begin position="35"/>
        <end position="454"/>
    </location>
</feature>
<dbReference type="EMBL" id="JAZGQL010000026">
    <property type="protein sequence ID" value="MEE6310439.1"/>
    <property type="molecule type" value="Genomic_DNA"/>
</dbReference>
<dbReference type="InterPro" id="IPR017853">
    <property type="entry name" value="GH"/>
</dbReference>
<organism evidence="2 3">
    <name type="scientific">Plantactinospora veratri</name>
    <dbReference type="NCBI Taxonomy" id="1436122"/>
    <lineage>
        <taxon>Bacteria</taxon>
        <taxon>Bacillati</taxon>
        <taxon>Actinomycetota</taxon>
        <taxon>Actinomycetes</taxon>
        <taxon>Micromonosporales</taxon>
        <taxon>Micromonosporaceae</taxon>
        <taxon>Plantactinospora</taxon>
    </lineage>
</organism>
<comment type="caution">
    <text evidence="2">The sequence shown here is derived from an EMBL/GenBank/DDBJ whole genome shotgun (WGS) entry which is preliminary data.</text>
</comment>
<evidence type="ECO:0000313" key="3">
    <source>
        <dbReference type="Proteomes" id="UP001339911"/>
    </source>
</evidence>
<accession>A0ABU7SL71</accession>
<evidence type="ECO:0000256" key="1">
    <source>
        <dbReference type="SAM" id="SignalP"/>
    </source>
</evidence>
<dbReference type="SUPFAM" id="SSF51445">
    <property type="entry name" value="(Trans)glycosidases"/>
    <property type="match status" value="1"/>
</dbReference>
<proteinExistence type="predicted"/>
<sequence>MLVRKTRRIGITVASCVALGVVASVLQPPGPAAAAVDSMTINMASYGGTPTYRASGFIYGVSENASSPPVSTTDQIKVKVMRGGGSQLGCPNGGWVNGQYDRRWNWVRNYYNRAQRTGARMEMIVAPLWGSDGVCNVPRWPGDNGNWTDYTNFVNRIIADVRAAGMTGSNLRWDLWNEPNIFFWGRSQAQYLEMIRRGTQLIRAAIPGAVIVGPSTAGGPGNSWWDTYLDYVRANNVVPDIISWHNLPGDPAADRGTINSKLSSRGISVQGFSVNEYGAFGAEQQPGPSAWYIARLERCGCDGARANWGMVGQTPSLHDTLGWLTTANAGQPMGQWWVYKRYADQTGQRTQITAGSSHDGTVFQDSGARRSIAVLGARTGAATGAIDVRYNNIPSWLVANGSVNVRVERMPSTNAYVSAPTTVSTTRATVSGNSILVTINWTNADDAYAVTLTP</sequence>